<evidence type="ECO:0000256" key="1">
    <source>
        <dbReference type="ARBA" id="ARBA00007274"/>
    </source>
</evidence>
<dbReference type="GO" id="GO:0008374">
    <property type="term" value="F:O-acyltransferase activity"/>
    <property type="evidence" value="ECO:0007669"/>
    <property type="project" value="TreeGrafter"/>
</dbReference>
<proteinExistence type="inferred from homology"/>
<dbReference type="InterPro" id="IPR001451">
    <property type="entry name" value="Hexapep"/>
</dbReference>
<dbReference type="InterPro" id="IPR051159">
    <property type="entry name" value="Hexapeptide_acetyltransf"/>
</dbReference>
<evidence type="ECO:0000313" key="7">
    <source>
        <dbReference type="EMBL" id="EEF91318.1"/>
    </source>
</evidence>
<dbReference type="Proteomes" id="UP000003711">
    <property type="component" value="Unassembled WGS sequence"/>
</dbReference>
<keyword evidence="3" id="KW-0012">Acyltransferase</keyword>
<dbReference type="AlphaFoldDB" id="E2N9U2"/>
<dbReference type="SUPFAM" id="SSF51161">
    <property type="entry name" value="Trimeric LpxA-like enzymes"/>
    <property type="match status" value="1"/>
</dbReference>
<keyword evidence="6" id="KW-0812">Transmembrane</keyword>
<reference evidence="7 8" key="2">
    <citation type="submission" date="2009-01" db="EMBL/GenBank/DDBJ databases">
        <title>Draft genome sequence of Bacteroides cellulosilyticus (DSM 14838).</title>
        <authorList>
            <person name="Sudarsanam P."/>
            <person name="Ley R."/>
            <person name="Guruge J."/>
            <person name="Turnbaugh P.J."/>
            <person name="Mahowald M."/>
            <person name="Liep D."/>
            <person name="Gordon J."/>
        </authorList>
    </citation>
    <scope>NUCLEOTIDE SEQUENCE [LARGE SCALE GENOMIC DNA]</scope>
    <source>
        <strain evidence="7 8">DSM 14838</strain>
    </source>
</reference>
<dbReference type="GO" id="GO:0005829">
    <property type="term" value="C:cytosol"/>
    <property type="evidence" value="ECO:0007669"/>
    <property type="project" value="TreeGrafter"/>
</dbReference>
<feature type="transmembrane region" description="Helical" evidence="6">
    <location>
        <begin position="6"/>
        <end position="26"/>
    </location>
</feature>
<evidence type="ECO:0000313" key="8">
    <source>
        <dbReference type="Proteomes" id="UP000003711"/>
    </source>
</evidence>
<keyword evidence="2 7" id="KW-0808">Transferase</keyword>
<dbReference type="Gene3D" id="2.160.10.10">
    <property type="entry name" value="Hexapeptide repeat proteins"/>
    <property type="match status" value="1"/>
</dbReference>
<dbReference type="PANTHER" id="PTHR23416:SF23">
    <property type="entry name" value="ACETYLTRANSFERASE C18B11.09C-RELATED"/>
    <property type="match status" value="1"/>
</dbReference>
<gene>
    <name evidence="7" type="ORF">BACCELL_01039</name>
</gene>
<keyword evidence="6" id="KW-0472">Membrane</keyword>
<dbReference type="PANTHER" id="PTHR23416">
    <property type="entry name" value="SIALIC ACID SYNTHASE-RELATED"/>
    <property type="match status" value="1"/>
</dbReference>
<sequence length="214" mass="23861">MLNWHLFFLWLSLWVDGLFETIIFINRSMNEVEKMRSSQLADMSAPEVQVKFEYAKKLLARMRQLSTYDEAYRGLLEDLIPGIPETSVVCPPFHCDHGDGIRLGEHVFVNANCTFLDGGYITIGAHTLVGPCVQIYTPQHPMDYVERRTPKEYAYPVTIGEDCWIGGGAVICPGVTIGDRCIIGAGSVVTKNIPDDSVAVGNPAKVIRKVMPER</sequence>
<dbReference type="FunFam" id="2.160.10.10:FF:000025">
    <property type="entry name" value="Hexapeptide-repeat containing-acetyltransferase"/>
    <property type="match status" value="1"/>
</dbReference>
<protein>
    <recommendedName>
        <fullName evidence="5">Nodulation protein L</fullName>
    </recommendedName>
</protein>
<name>E2N9U2_9BACE</name>
<evidence type="ECO:0000256" key="5">
    <source>
        <dbReference type="ARBA" id="ARBA00067695"/>
    </source>
</evidence>
<comment type="caution">
    <text evidence="7">The sequence shown here is derived from an EMBL/GenBank/DDBJ whole genome shotgun (WGS) entry which is preliminary data.</text>
</comment>
<dbReference type="HOGENOM" id="CLU_051638_3_0_10"/>
<keyword evidence="6" id="KW-1133">Transmembrane helix</keyword>
<evidence type="ECO:0000256" key="4">
    <source>
        <dbReference type="ARBA" id="ARBA00055587"/>
    </source>
</evidence>
<evidence type="ECO:0000256" key="6">
    <source>
        <dbReference type="SAM" id="Phobius"/>
    </source>
</evidence>
<accession>E2N9U2</accession>
<reference evidence="7 8" key="1">
    <citation type="submission" date="2008-12" db="EMBL/GenBank/DDBJ databases">
        <authorList>
            <person name="Fulton L."/>
            <person name="Clifton S."/>
            <person name="Fulton B."/>
            <person name="Xu J."/>
            <person name="Minx P."/>
            <person name="Pepin K.H."/>
            <person name="Johnson M."/>
            <person name="Bhonagiri V."/>
            <person name="Nash W.E."/>
            <person name="Mardis E.R."/>
            <person name="Wilson R.K."/>
        </authorList>
    </citation>
    <scope>NUCLEOTIDE SEQUENCE [LARGE SCALE GENOMIC DNA]</scope>
    <source>
        <strain evidence="7 8">DSM 14838</strain>
    </source>
</reference>
<comment type="function">
    <text evidence="4">Acetyltransferase implicated in the O-acetylation of Nod factors.</text>
</comment>
<comment type="similarity">
    <text evidence="1">Belongs to the transferase hexapeptide repeat family.</text>
</comment>
<dbReference type="Pfam" id="PF00132">
    <property type="entry name" value="Hexapep"/>
    <property type="match status" value="1"/>
</dbReference>
<dbReference type="InterPro" id="IPR011004">
    <property type="entry name" value="Trimer_LpxA-like_sf"/>
</dbReference>
<dbReference type="EMBL" id="ACCH01000097">
    <property type="protein sequence ID" value="EEF91318.1"/>
    <property type="molecule type" value="Genomic_DNA"/>
</dbReference>
<evidence type="ECO:0000256" key="2">
    <source>
        <dbReference type="ARBA" id="ARBA00022679"/>
    </source>
</evidence>
<dbReference type="CDD" id="cd03357">
    <property type="entry name" value="LbH_MAT_GAT"/>
    <property type="match status" value="1"/>
</dbReference>
<evidence type="ECO:0000256" key="3">
    <source>
        <dbReference type="ARBA" id="ARBA00023315"/>
    </source>
</evidence>
<organism evidence="7 8">
    <name type="scientific">Bacteroides cellulosilyticus DSM 14838</name>
    <dbReference type="NCBI Taxonomy" id="537012"/>
    <lineage>
        <taxon>Bacteria</taxon>
        <taxon>Pseudomonadati</taxon>
        <taxon>Bacteroidota</taxon>
        <taxon>Bacteroidia</taxon>
        <taxon>Bacteroidales</taxon>
        <taxon>Bacteroidaceae</taxon>
        <taxon>Bacteroides</taxon>
    </lineage>
</organism>